<name>A0ABX8FIP2_9BACI</name>
<dbReference type="RefSeq" id="WP_214478939.1">
    <property type="nucleotide sequence ID" value="NZ_CP071709.1"/>
</dbReference>
<keyword evidence="3" id="KW-1185">Reference proteome</keyword>
<evidence type="ECO:0000259" key="1">
    <source>
        <dbReference type="Pfam" id="PF07550"/>
    </source>
</evidence>
<dbReference type="InterPro" id="IPR011432">
    <property type="entry name" value="Shr-like_HID"/>
</dbReference>
<feature type="domain" description="Heme-binding protein Shr-like Hb-interacting" evidence="1">
    <location>
        <begin position="12"/>
        <end position="87"/>
    </location>
</feature>
<reference evidence="2 3" key="1">
    <citation type="submission" date="2021-03" db="EMBL/GenBank/DDBJ databases">
        <title>The first data on the complete genome of the tetrodotoxin-producing bacterium.</title>
        <authorList>
            <person name="Melnikova D.I."/>
            <person name="Nijland R."/>
            <person name="Magarlamov T.Y."/>
        </authorList>
    </citation>
    <scope>NUCLEOTIDE SEQUENCE [LARGE SCALE GENOMIC DNA]</scope>
    <source>
        <strain evidence="2 3">1839</strain>
    </source>
</reference>
<evidence type="ECO:0000313" key="2">
    <source>
        <dbReference type="EMBL" id="QVY63887.1"/>
    </source>
</evidence>
<dbReference type="Proteomes" id="UP000679247">
    <property type="component" value="Chromosome"/>
</dbReference>
<dbReference type="EMBL" id="CP071709">
    <property type="protein sequence ID" value="QVY63887.1"/>
    <property type="molecule type" value="Genomic_DNA"/>
</dbReference>
<protein>
    <submittedName>
        <fullName evidence="2">DUF1533 domain-containing protein</fullName>
    </submittedName>
</protein>
<organism evidence="2 3">
    <name type="scientific">Cytobacillus gottheilii</name>
    <dbReference type="NCBI Taxonomy" id="859144"/>
    <lineage>
        <taxon>Bacteria</taxon>
        <taxon>Bacillati</taxon>
        <taxon>Bacillota</taxon>
        <taxon>Bacilli</taxon>
        <taxon>Bacillales</taxon>
        <taxon>Bacillaceae</taxon>
        <taxon>Cytobacillus</taxon>
    </lineage>
</organism>
<gene>
    <name evidence="2" type="ORF">J1899_20325</name>
</gene>
<sequence length="89" mass="9851">MVLDAPNVTIADPNLGSRCLFTFTDDENWRNALTSITLVVDDEELEENFLNSSIVTPGQIDLGGTWPIESIKYTITISADGYEDVVLTR</sequence>
<dbReference type="Pfam" id="PF07550">
    <property type="entry name" value="Shr-like_HID"/>
    <property type="match status" value="1"/>
</dbReference>
<proteinExistence type="predicted"/>
<evidence type="ECO:0000313" key="3">
    <source>
        <dbReference type="Proteomes" id="UP000679247"/>
    </source>
</evidence>
<accession>A0ABX8FIP2</accession>